<feature type="compositionally biased region" description="Polar residues" evidence="1">
    <location>
        <begin position="215"/>
        <end position="234"/>
    </location>
</feature>
<name>A0A1B9GP98_9TREE</name>
<evidence type="ECO:0000313" key="5">
    <source>
        <dbReference type="Proteomes" id="UP000092666"/>
    </source>
</evidence>
<dbReference type="GO" id="GO:0051087">
    <property type="term" value="F:protein-folding chaperone binding"/>
    <property type="evidence" value="ECO:0007669"/>
    <property type="project" value="InterPro"/>
</dbReference>
<reference evidence="5" key="2">
    <citation type="submission" date="2013-12" db="EMBL/GenBank/DDBJ databases">
        <title>Evolution of pathogenesis and genome organization in the Tremellales.</title>
        <authorList>
            <person name="Cuomo C."/>
            <person name="Litvintseva A."/>
            <person name="Heitman J."/>
            <person name="Chen Y."/>
            <person name="Sun S."/>
            <person name="Springer D."/>
            <person name="Dromer F."/>
            <person name="Young S."/>
            <person name="Zeng Q."/>
            <person name="Chapman S."/>
            <person name="Gujja S."/>
            <person name="Saif S."/>
            <person name="Birren B."/>
        </authorList>
    </citation>
    <scope>NUCLEOTIDE SEQUENCE [LARGE SCALE GENOMIC DNA]</scope>
    <source>
        <strain evidence="5">BCC8398</strain>
    </source>
</reference>
<sequence length="248" mass="26410">MTTIPSYDFYQTPTHLTLSVYVKGYAAEGVKDQVDVKLDESSITMSLPALPNGAVGPAAGARSFTLGPLYSTIVPGESTTRVLNTKIEVKLAKASPINWQTLLADPSRPAPSQYAEASTSQLPSASTPTATSGSTPAVPPSAPAPGPGSDGAKYRPKTSTRKNWDRLVDDELADKEDEPKDPNAGGDVALQSFFNQIYANADEDTKRAMIKSFTESGGTSLSTDWNTIGKGTTPTRPPEGMEQRKYEH</sequence>
<feature type="compositionally biased region" description="Basic and acidic residues" evidence="1">
    <location>
        <begin position="239"/>
        <end position="248"/>
    </location>
</feature>
<dbReference type="CDD" id="cd06466">
    <property type="entry name" value="p23_CS_SGT1_like"/>
    <property type="match status" value="1"/>
</dbReference>
<feature type="compositionally biased region" description="Pro residues" evidence="1">
    <location>
        <begin position="137"/>
        <end position="146"/>
    </location>
</feature>
<feature type="compositionally biased region" description="Low complexity" evidence="1">
    <location>
        <begin position="117"/>
        <end position="136"/>
    </location>
</feature>
<dbReference type="SUPFAM" id="SSF49764">
    <property type="entry name" value="HSP20-like chaperones"/>
    <property type="match status" value="1"/>
</dbReference>
<feature type="region of interest" description="Disordered" evidence="1">
    <location>
        <begin position="103"/>
        <end position="166"/>
    </location>
</feature>
<dbReference type="EMBL" id="KV700128">
    <property type="protein sequence ID" value="OCF32847.1"/>
    <property type="molecule type" value="Genomic_DNA"/>
</dbReference>
<dbReference type="InterPro" id="IPR044563">
    <property type="entry name" value="Sgt1-like"/>
</dbReference>
<dbReference type="OrthoDB" id="1898560at2759"/>
<feature type="region of interest" description="Disordered" evidence="1">
    <location>
        <begin position="215"/>
        <end position="248"/>
    </location>
</feature>
<dbReference type="InterPro" id="IPR007699">
    <property type="entry name" value="SGS_dom"/>
</dbReference>
<protein>
    <recommendedName>
        <fullName evidence="6">SGS domain-containing protein</fullName>
    </recommendedName>
</protein>
<dbReference type="PANTHER" id="PTHR45862">
    <property type="entry name" value="PROTEIN SGT1 HOMOLOG"/>
    <property type="match status" value="1"/>
</dbReference>
<evidence type="ECO:0008006" key="6">
    <source>
        <dbReference type="Google" id="ProtNLM"/>
    </source>
</evidence>
<proteinExistence type="predicted"/>
<dbReference type="STRING" id="1296120.A0A1B9GP98"/>
<dbReference type="Pfam" id="PF04969">
    <property type="entry name" value="CS"/>
    <property type="match status" value="1"/>
</dbReference>
<evidence type="ECO:0000259" key="3">
    <source>
        <dbReference type="PROSITE" id="PS51203"/>
    </source>
</evidence>
<gene>
    <name evidence="4" type="ORF">I316_05483</name>
</gene>
<dbReference type="Gene3D" id="2.60.40.790">
    <property type="match status" value="1"/>
</dbReference>
<dbReference type="PROSITE" id="PS51203">
    <property type="entry name" value="CS"/>
    <property type="match status" value="1"/>
</dbReference>
<reference evidence="4 5" key="1">
    <citation type="submission" date="2013-07" db="EMBL/GenBank/DDBJ databases">
        <title>The Genome Sequence of Cryptococcus heveanensis BCC8398.</title>
        <authorList>
            <consortium name="The Broad Institute Genome Sequencing Platform"/>
            <person name="Cuomo C."/>
            <person name="Litvintseva A."/>
            <person name="Chen Y."/>
            <person name="Heitman J."/>
            <person name="Sun S."/>
            <person name="Springer D."/>
            <person name="Dromer F."/>
            <person name="Young S.K."/>
            <person name="Zeng Q."/>
            <person name="Gargeya S."/>
            <person name="Fitzgerald M."/>
            <person name="Abouelleil A."/>
            <person name="Alvarado L."/>
            <person name="Berlin A.M."/>
            <person name="Chapman S.B."/>
            <person name="Dewar J."/>
            <person name="Goldberg J."/>
            <person name="Griggs A."/>
            <person name="Gujja S."/>
            <person name="Hansen M."/>
            <person name="Howarth C."/>
            <person name="Imamovic A."/>
            <person name="Larimer J."/>
            <person name="McCowan C."/>
            <person name="Murphy C."/>
            <person name="Pearson M."/>
            <person name="Priest M."/>
            <person name="Roberts A."/>
            <person name="Saif S."/>
            <person name="Shea T."/>
            <person name="Sykes S."/>
            <person name="Wortman J."/>
            <person name="Nusbaum C."/>
            <person name="Birren B."/>
        </authorList>
    </citation>
    <scope>NUCLEOTIDE SEQUENCE [LARGE SCALE GENOMIC DNA]</scope>
    <source>
        <strain evidence="4 5">BCC8398</strain>
    </source>
</reference>
<dbReference type="InterPro" id="IPR008978">
    <property type="entry name" value="HSP20-like_chaperone"/>
</dbReference>
<evidence type="ECO:0000313" key="4">
    <source>
        <dbReference type="EMBL" id="OCF32847.1"/>
    </source>
</evidence>
<accession>A0A1B9GP98</accession>
<dbReference type="PROSITE" id="PS51048">
    <property type="entry name" value="SGS"/>
    <property type="match status" value="1"/>
</dbReference>
<dbReference type="InterPro" id="IPR007052">
    <property type="entry name" value="CS_dom"/>
</dbReference>
<feature type="domain" description="CS" evidence="3">
    <location>
        <begin position="2"/>
        <end position="103"/>
    </location>
</feature>
<evidence type="ECO:0000259" key="2">
    <source>
        <dbReference type="PROSITE" id="PS51048"/>
    </source>
</evidence>
<dbReference type="AlphaFoldDB" id="A0A1B9GP98"/>
<evidence type="ECO:0000256" key="1">
    <source>
        <dbReference type="SAM" id="MobiDB-lite"/>
    </source>
</evidence>
<organism evidence="4 5">
    <name type="scientific">Kwoniella heveanensis BCC8398</name>
    <dbReference type="NCBI Taxonomy" id="1296120"/>
    <lineage>
        <taxon>Eukaryota</taxon>
        <taxon>Fungi</taxon>
        <taxon>Dikarya</taxon>
        <taxon>Basidiomycota</taxon>
        <taxon>Agaricomycotina</taxon>
        <taxon>Tremellomycetes</taxon>
        <taxon>Tremellales</taxon>
        <taxon>Cryptococcaceae</taxon>
        <taxon>Kwoniella</taxon>
    </lineage>
</organism>
<dbReference type="Proteomes" id="UP000092666">
    <property type="component" value="Unassembled WGS sequence"/>
</dbReference>
<keyword evidence="5" id="KW-1185">Reference proteome</keyword>
<dbReference type="Pfam" id="PF05002">
    <property type="entry name" value="SGS"/>
    <property type="match status" value="1"/>
</dbReference>
<feature type="domain" description="SGS" evidence="2">
    <location>
        <begin position="153"/>
        <end position="248"/>
    </location>
</feature>